<dbReference type="GO" id="GO:0042283">
    <property type="term" value="F:dolichyl pyrophosphate Glc1Man9GlcNAc2 alpha-1,3-glucosyltransferase activity"/>
    <property type="evidence" value="ECO:0007669"/>
    <property type="project" value="TreeGrafter"/>
</dbReference>
<dbReference type="Pfam" id="PF03155">
    <property type="entry name" value="Alg6_Alg8"/>
    <property type="match status" value="2"/>
</dbReference>
<protein>
    <recommendedName>
        <fullName evidence="10">Alpha-1,3-glucosyltransferase</fullName>
        <ecNumber evidence="10">2.4.1.-</ecNumber>
    </recommendedName>
</protein>
<evidence type="ECO:0000256" key="11">
    <source>
        <dbReference type="SAM" id="SignalP"/>
    </source>
</evidence>
<evidence type="ECO:0000313" key="12">
    <source>
        <dbReference type="EMBL" id="VDP94025.1"/>
    </source>
</evidence>
<evidence type="ECO:0000256" key="4">
    <source>
        <dbReference type="ARBA" id="ARBA00022676"/>
    </source>
</evidence>
<keyword evidence="7 10" id="KW-0256">Endoplasmic reticulum</keyword>
<reference evidence="12 13" key="2">
    <citation type="submission" date="2018-11" db="EMBL/GenBank/DDBJ databases">
        <authorList>
            <consortium name="Pathogen Informatics"/>
        </authorList>
    </citation>
    <scope>NUCLEOTIDE SEQUENCE [LARGE SCALE GENOMIC DNA]</scope>
    <source>
        <strain evidence="12 13">Egypt</strain>
    </source>
</reference>
<keyword evidence="9" id="KW-0472">Membrane</keyword>
<keyword evidence="6" id="KW-0812">Transmembrane</keyword>
<dbReference type="WBParaSite" id="ECPE_0001679601-mRNA-1">
    <property type="protein sequence ID" value="ECPE_0001679601-mRNA-1"/>
    <property type="gene ID" value="ECPE_0001679601"/>
</dbReference>
<dbReference type="OrthoDB" id="1689333at2759"/>
<sequence length="249" mass="28638">MHIIRDYLLIIVSAVALKLLRSTDFEVHRNWKALTYSLPISKWYLESTSQWTLDYPPLFAWFELVLAQFGRYVDPKLCVISKEPYASSQTVAYLRSTVILSEMLLFYGLWRYGQLHQIWSRLFPFGRGLCHAYWAPNAWALYNAVDKLLIVLNSQYQFAPGISSQIASMTGGLVGEINHPTLIHCAHKNHGTERDTVHHNYINLLIGLTGTAWSSFLFGWHVHEKAVLIILLPLKYVLFQHSSTTIRTS</sequence>
<proteinExistence type="inferred from homology"/>
<dbReference type="EC" id="2.4.1.-" evidence="10"/>
<accession>A0A183BC18</accession>
<dbReference type="PANTHER" id="PTHR12413">
    <property type="entry name" value="DOLICHYL GLYCOSYLTRANSFERASE"/>
    <property type="match status" value="1"/>
</dbReference>
<evidence type="ECO:0000256" key="3">
    <source>
        <dbReference type="ARBA" id="ARBA00008715"/>
    </source>
</evidence>
<feature type="signal peptide" evidence="11">
    <location>
        <begin position="1"/>
        <end position="22"/>
    </location>
</feature>
<keyword evidence="11" id="KW-0732">Signal</keyword>
<comment type="pathway">
    <text evidence="2 10">Protein modification; protein glycosylation.</text>
</comment>
<comment type="subcellular location">
    <subcellularLocation>
        <location evidence="1 10">Endoplasmic reticulum membrane</location>
        <topology evidence="1 10">Multi-pass membrane protein</topology>
    </subcellularLocation>
</comment>
<organism evidence="14">
    <name type="scientific">Echinostoma caproni</name>
    <dbReference type="NCBI Taxonomy" id="27848"/>
    <lineage>
        <taxon>Eukaryota</taxon>
        <taxon>Metazoa</taxon>
        <taxon>Spiralia</taxon>
        <taxon>Lophotrochozoa</taxon>
        <taxon>Platyhelminthes</taxon>
        <taxon>Trematoda</taxon>
        <taxon>Digenea</taxon>
        <taxon>Plagiorchiida</taxon>
        <taxon>Echinostomata</taxon>
        <taxon>Echinostomatoidea</taxon>
        <taxon>Echinostomatidae</taxon>
        <taxon>Echinostoma</taxon>
    </lineage>
</organism>
<evidence type="ECO:0000256" key="5">
    <source>
        <dbReference type="ARBA" id="ARBA00022679"/>
    </source>
</evidence>
<keyword evidence="4 10" id="KW-0328">Glycosyltransferase</keyword>
<evidence type="ECO:0000256" key="9">
    <source>
        <dbReference type="ARBA" id="ARBA00023136"/>
    </source>
</evidence>
<evidence type="ECO:0000256" key="7">
    <source>
        <dbReference type="ARBA" id="ARBA00022824"/>
    </source>
</evidence>
<dbReference type="UniPathway" id="UPA00378"/>
<gene>
    <name evidence="12" type="ORF">ECPE_LOCUS16753</name>
</gene>
<name>A0A183BC18_9TREM</name>
<dbReference type="GO" id="GO:0006487">
    <property type="term" value="P:protein N-linked glycosylation"/>
    <property type="evidence" value="ECO:0007669"/>
    <property type="project" value="TreeGrafter"/>
</dbReference>
<dbReference type="EMBL" id="UZAN01065695">
    <property type="protein sequence ID" value="VDP94025.1"/>
    <property type="molecule type" value="Genomic_DNA"/>
</dbReference>
<dbReference type="PANTHER" id="PTHR12413:SF2">
    <property type="entry name" value="DOLICHYL PYROPHOSPHATE GLC1MAN9GLCNAC2 ALPHA-1,3-GLUCOSYLTRANSFERASE-RELATED"/>
    <property type="match status" value="1"/>
</dbReference>
<dbReference type="InterPro" id="IPR004856">
    <property type="entry name" value="Glyco_trans_ALG6/ALG8"/>
</dbReference>
<evidence type="ECO:0000313" key="13">
    <source>
        <dbReference type="Proteomes" id="UP000272942"/>
    </source>
</evidence>
<evidence type="ECO:0000256" key="8">
    <source>
        <dbReference type="ARBA" id="ARBA00022989"/>
    </source>
</evidence>
<evidence type="ECO:0000313" key="14">
    <source>
        <dbReference type="WBParaSite" id="ECPE_0001679601-mRNA-1"/>
    </source>
</evidence>
<evidence type="ECO:0000256" key="6">
    <source>
        <dbReference type="ARBA" id="ARBA00022692"/>
    </source>
</evidence>
<dbReference type="GO" id="GO:0005789">
    <property type="term" value="C:endoplasmic reticulum membrane"/>
    <property type="evidence" value="ECO:0007669"/>
    <property type="project" value="UniProtKB-SubCell"/>
</dbReference>
<keyword evidence="5 10" id="KW-0808">Transferase</keyword>
<evidence type="ECO:0000256" key="10">
    <source>
        <dbReference type="RuleBase" id="RU363110"/>
    </source>
</evidence>
<evidence type="ECO:0000256" key="2">
    <source>
        <dbReference type="ARBA" id="ARBA00004922"/>
    </source>
</evidence>
<evidence type="ECO:0000256" key="1">
    <source>
        <dbReference type="ARBA" id="ARBA00004477"/>
    </source>
</evidence>
<keyword evidence="8" id="KW-1133">Transmembrane helix</keyword>
<comment type="similarity">
    <text evidence="3 10">Belongs to the ALG6/ALG8 glucosyltransferase family.</text>
</comment>
<reference evidence="14" key="1">
    <citation type="submission" date="2016-06" db="UniProtKB">
        <authorList>
            <consortium name="WormBaseParasite"/>
        </authorList>
    </citation>
    <scope>IDENTIFICATION</scope>
</reference>
<keyword evidence="13" id="KW-1185">Reference proteome</keyword>
<dbReference type="AlphaFoldDB" id="A0A183BC18"/>
<feature type="chain" id="PRO_5043138383" description="Alpha-1,3-glucosyltransferase" evidence="11">
    <location>
        <begin position="23"/>
        <end position="249"/>
    </location>
</feature>
<dbReference type="Proteomes" id="UP000272942">
    <property type="component" value="Unassembled WGS sequence"/>
</dbReference>